<dbReference type="PANTHER" id="PTHR33098:SF113">
    <property type="entry name" value="OS08G0127800 PROTEIN"/>
    <property type="match status" value="1"/>
</dbReference>
<name>A0AB40CJ72_DIOCR</name>
<evidence type="ECO:0000313" key="2">
    <source>
        <dbReference type="RefSeq" id="XP_039138687.1"/>
    </source>
</evidence>
<dbReference type="AlphaFoldDB" id="A0AB40CJ72"/>
<evidence type="ECO:0000313" key="1">
    <source>
        <dbReference type="Proteomes" id="UP001515500"/>
    </source>
</evidence>
<organism evidence="1 2">
    <name type="scientific">Dioscorea cayennensis subsp. rotundata</name>
    <name type="common">White Guinea yam</name>
    <name type="synonym">Dioscorea rotundata</name>
    <dbReference type="NCBI Taxonomy" id="55577"/>
    <lineage>
        <taxon>Eukaryota</taxon>
        <taxon>Viridiplantae</taxon>
        <taxon>Streptophyta</taxon>
        <taxon>Embryophyta</taxon>
        <taxon>Tracheophyta</taxon>
        <taxon>Spermatophyta</taxon>
        <taxon>Magnoliopsida</taxon>
        <taxon>Liliopsida</taxon>
        <taxon>Dioscoreales</taxon>
        <taxon>Dioscoreaceae</taxon>
        <taxon>Dioscorea</taxon>
    </lineage>
</organism>
<dbReference type="Pfam" id="PF05553">
    <property type="entry name" value="DUF761"/>
    <property type="match status" value="1"/>
</dbReference>
<dbReference type="InterPro" id="IPR008480">
    <property type="entry name" value="DUF761_pln"/>
</dbReference>
<protein>
    <submittedName>
        <fullName evidence="2">Uncharacterized protein LOC120276013</fullName>
    </submittedName>
</protein>
<dbReference type="Proteomes" id="UP001515500">
    <property type="component" value="Chromosome 14"/>
</dbReference>
<keyword evidence="1" id="KW-1185">Reference proteome</keyword>
<sequence>MSCLSFKRNFIPCKKSWKRFKGKLMRVKIGRVRRSMIDNSPKRNDFHACKLSFRPVYVDELFNQPEIMGVDECHVKEKVVEKSSVLNYQAETSSSSGFVVRDVNFNEVDLKAEMFIAKFKEEMRLQRQRSFGEYQEMLARGV</sequence>
<reference evidence="2" key="1">
    <citation type="submission" date="2025-08" db="UniProtKB">
        <authorList>
            <consortium name="RefSeq"/>
        </authorList>
    </citation>
    <scope>IDENTIFICATION</scope>
</reference>
<proteinExistence type="predicted"/>
<accession>A0AB40CJ72</accession>
<dbReference type="RefSeq" id="XP_039138687.1">
    <property type="nucleotide sequence ID" value="XM_039282753.1"/>
</dbReference>
<gene>
    <name evidence="2" type="primary">LOC120276013</name>
</gene>
<dbReference type="PANTHER" id="PTHR33098">
    <property type="entry name" value="COTTON FIBER (DUF761)"/>
    <property type="match status" value="1"/>
</dbReference>
<dbReference type="GeneID" id="120276013"/>